<organism evidence="1 2">
    <name type="scientific">Nelumbo nucifera</name>
    <name type="common">Sacred lotus</name>
    <dbReference type="NCBI Taxonomy" id="4432"/>
    <lineage>
        <taxon>Eukaryota</taxon>
        <taxon>Viridiplantae</taxon>
        <taxon>Streptophyta</taxon>
        <taxon>Embryophyta</taxon>
        <taxon>Tracheophyta</taxon>
        <taxon>Spermatophyta</taxon>
        <taxon>Magnoliopsida</taxon>
        <taxon>Proteales</taxon>
        <taxon>Nelumbonaceae</taxon>
        <taxon>Nelumbo</taxon>
    </lineage>
</organism>
<protein>
    <submittedName>
        <fullName evidence="1">Uncharacterized protein</fullName>
    </submittedName>
</protein>
<dbReference type="Proteomes" id="UP000607653">
    <property type="component" value="Unassembled WGS sequence"/>
</dbReference>
<comment type="caution">
    <text evidence="1">The sequence shown here is derived from an EMBL/GenBank/DDBJ whole genome shotgun (WGS) entry which is preliminary data.</text>
</comment>
<gene>
    <name evidence="1" type="ORF">HUJ06_004679</name>
</gene>
<keyword evidence="2" id="KW-1185">Reference proteome</keyword>
<reference evidence="1 2" key="1">
    <citation type="journal article" date="2020" name="Mol. Biol. Evol.">
        <title>Distinct Expression and Methylation Patterns for Genes with Different Fates following a Single Whole-Genome Duplication in Flowering Plants.</title>
        <authorList>
            <person name="Shi T."/>
            <person name="Rahmani R.S."/>
            <person name="Gugger P.F."/>
            <person name="Wang M."/>
            <person name="Li H."/>
            <person name="Zhang Y."/>
            <person name="Li Z."/>
            <person name="Wang Q."/>
            <person name="Van de Peer Y."/>
            <person name="Marchal K."/>
            <person name="Chen J."/>
        </authorList>
    </citation>
    <scope>NUCLEOTIDE SEQUENCE [LARGE SCALE GENOMIC DNA]</scope>
    <source>
        <tissue evidence="1">Leaf</tissue>
    </source>
</reference>
<dbReference type="AlphaFoldDB" id="A0A822YRM7"/>
<sequence length="89" mass="9469">MERVHVIRGRRLMAGKRNLRFATTAKEIQQKFVAVAAGGCFSPSPITYLTSVPSGRSLSFSSVLFFRSLRCLCSTTGSEVGTGGAAVAI</sequence>
<accession>A0A822YRM7</accession>
<proteinExistence type="predicted"/>
<name>A0A822YRM7_NELNU</name>
<evidence type="ECO:0000313" key="2">
    <source>
        <dbReference type="Proteomes" id="UP000607653"/>
    </source>
</evidence>
<evidence type="ECO:0000313" key="1">
    <source>
        <dbReference type="EMBL" id="DAD34039.1"/>
    </source>
</evidence>
<dbReference type="EMBL" id="DUZY01000004">
    <property type="protein sequence ID" value="DAD34039.1"/>
    <property type="molecule type" value="Genomic_DNA"/>
</dbReference>